<reference evidence="4" key="1">
    <citation type="submission" date="2022-11" db="UniProtKB">
        <authorList>
            <consortium name="WormBaseParasite"/>
        </authorList>
    </citation>
    <scope>IDENTIFICATION</scope>
</reference>
<feature type="coiled-coil region" evidence="1">
    <location>
        <begin position="87"/>
        <end position="114"/>
    </location>
</feature>
<keyword evidence="3" id="KW-1185">Reference proteome</keyword>
<feature type="region of interest" description="Disordered" evidence="2">
    <location>
        <begin position="270"/>
        <end position="290"/>
    </location>
</feature>
<keyword evidence="1" id="KW-0175">Coiled coil</keyword>
<evidence type="ECO:0000313" key="3">
    <source>
        <dbReference type="Proteomes" id="UP000887563"/>
    </source>
</evidence>
<evidence type="ECO:0000313" key="4">
    <source>
        <dbReference type="WBParaSite" id="Minc3s06571g40013"/>
    </source>
</evidence>
<proteinExistence type="predicted"/>
<sequence length="346" mass="39288">MGWGEVIINENALGRSNNNNVFGSGTSATQRPNDPRSTVFYENWKQGNKSKGSPTYLIWIQKFLAFSRRHVTNVWIQRGIGSFRLWINQTDERCDDQQRTLAAAAQRNRAAEQKKSSTNVLQWKQNVAVMEMVQLEILIAKAVVPPVKISRATTGTSEIRQHENEEQKKSKLRRFFKLSNSISYSTLSDAVKHHAFTYTEADVLPLSVRPYLLNSEAERDVLFALPPSYRTRSVHRRIALEHGVKFPAHHGLSQPSLSYADLQNRLFGDDGSKTEQIESSSAQDATNNSDAMEICTATNDGDSKKLSPPVFNAFQKSEDVRWNRTNARWNRTISFVAKNFHDDITK</sequence>
<dbReference type="WBParaSite" id="Minc3s06571g40013">
    <property type="protein sequence ID" value="Minc3s06571g40013"/>
    <property type="gene ID" value="Minc3s06571g40013"/>
</dbReference>
<dbReference type="AlphaFoldDB" id="A0A914NJY3"/>
<evidence type="ECO:0000256" key="2">
    <source>
        <dbReference type="SAM" id="MobiDB-lite"/>
    </source>
</evidence>
<dbReference type="Proteomes" id="UP000887563">
    <property type="component" value="Unplaced"/>
</dbReference>
<accession>A0A914NJY3</accession>
<name>A0A914NJY3_MELIC</name>
<feature type="compositionally biased region" description="Polar residues" evidence="2">
    <location>
        <begin position="277"/>
        <end position="290"/>
    </location>
</feature>
<protein>
    <submittedName>
        <fullName evidence="4">Uncharacterized protein</fullName>
    </submittedName>
</protein>
<evidence type="ECO:0000256" key="1">
    <source>
        <dbReference type="SAM" id="Coils"/>
    </source>
</evidence>
<organism evidence="3 4">
    <name type="scientific">Meloidogyne incognita</name>
    <name type="common">Southern root-knot nematode worm</name>
    <name type="synonym">Oxyuris incognita</name>
    <dbReference type="NCBI Taxonomy" id="6306"/>
    <lineage>
        <taxon>Eukaryota</taxon>
        <taxon>Metazoa</taxon>
        <taxon>Ecdysozoa</taxon>
        <taxon>Nematoda</taxon>
        <taxon>Chromadorea</taxon>
        <taxon>Rhabditida</taxon>
        <taxon>Tylenchina</taxon>
        <taxon>Tylenchomorpha</taxon>
        <taxon>Tylenchoidea</taxon>
        <taxon>Meloidogynidae</taxon>
        <taxon>Meloidogyninae</taxon>
        <taxon>Meloidogyne</taxon>
        <taxon>Meloidogyne incognita group</taxon>
    </lineage>
</organism>